<evidence type="ECO:0000256" key="1">
    <source>
        <dbReference type="ARBA" id="ARBA00022723"/>
    </source>
</evidence>
<dbReference type="GO" id="GO:0005829">
    <property type="term" value="C:cytosol"/>
    <property type="evidence" value="ECO:0007669"/>
    <property type="project" value="TreeGrafter"/>
</dbReference>
<comment type="caution">
    <text evidence="5">The sequence shown here is derived from an EMBL/GenBank/DDBJ whole genome shotgun (WGS) entry which is preliminary data.</text>
</comment>
<gene>
    <name evidence="5" type="ORF">DF220_12595</name>
</gene>
<reference evidence="6" key="1">
    <citation type="submission" date="2018-04" db="EMBL/GenBank/DDBJ databases">
        <authorList>
            <person name="Liu S."/>
            <person name="Wang Z."/>
            <person name="Li J."/>
        </authorList>
    </citation>
    <scope>NUCLEOTIDE SEQUENCE [LARGE SCALE GENOMIC DNA]</scope>
    <source>
        <strain evidence="6">S1194</strain>
    </source>
</reference>
<name>A0A2U1SXM5_9MICO</name>
<keyword evidence="1" id="KW-0479">Metal-binding</keyword>
<dbReference type="InterPro" id="IPR006035">
    <property type="entry name" value="Ureohydrolase"/>
</dbReference>
<keyword evidence="6" id="KW-1185">Reference proteome</keyword>
<evidence type="ECO:0000256" key="2">
    <source>
        <dbReference type="ARBA" id="ARBA00022801"/>
    </source>
</evidence>
<dbReference type="SUPFAM" id="SSF52768">
    <property type="entry name" value="Arginase/deacetylase"/>
    <property type="match status" value="1"/>
</dbReference>
<dbReference type="Proteomes" id="UP000244978">
    <property type="component" value="Unassembled WGS sequence"/>
</dbReference>
<accession>A0A2U1SXM5</accession>
<dbReference type="PANTHER" id="PTHR43782">
    <property type="entry name" value="ARGINASE"/>
    <property type="match status" value="1"/>
</dbReference>
<evidence type="ECO:0000313" key="5">
    <source>
        <dbReference type="EMBL" id="PWB96380.1"/>
    </source>
</evidence>
<proteinExistence type="inferred from homology"/>
<dbReference type="PANTHER" id="PTHR43782:SF3">
    <property type="entry name" value="ARGINASE"/>
    <property type="match status" value="1"/>
</dbReference>
<keyword evidence="2" id="KW-0378">Hydrolase</keyword>
<dbReference type="PROSITE" id="PS51409">
    <property type="entry name" value="ARGINASE_2"/>
    <property type="match status" value="1"/>
</dbReference>
<organism evidence="5 6">
    <name type="scientific">Homoserinimonas hongtaonis</name>
    <dbReference type="NCBI Taxonomy" id="2079791"/>
    <lineage>
        <taxon>Bacteria</taxon>
        <taxon>Bacillati</taxon>
        <taxon>Actinomycetota</taxon>
        <taxon>Actinomycetes</taxon>
        <taxon>Micrococcales</taxon>
        <taxon>Microbacteriaceae</taxon>
        <taxon>Homoserinimonas</taxon>
    </lineage>
</organism>
<dbReference type="AlphaFoldDB" id="A0A2U1SXM5"/>
<evidence type="ECO:0000256" key="4">
    <source>
        <dbReference type="PROSITE-ProRule" id="PRU00742"/>
    </source>
</evidence>
<dbReference type="CDD" id="cd09999">
    <property type="entry name" value="Arginase-like_1"/>
    <property type="match status" value="1"/>
</dbReference>
<evidence type="ECO:0000313" key="6">
    <source>
        <dbReference type="Proteomes" id="UP000244978"/>
    </source>
</evidence>
<sequence length="263" mass="26760">MRLADGAHAISHDLPAASTTLIDVPIGAGDALGTSVARLSSLLMVRDRLAAALLAHGGPAVTIGGDCGVQLAAVPHALTHSPDTCVVWFDAHPDLNTPQSSPSGAFTGMVLRTLLGHGADELVCADPLAPQRVVVVGARQLDDGEAEFIEQEGIRMIAPTAGIGEQDAGAAMIAELLDAVESTGATSVYIHVDLDVLDPGIIQGIGSPVPFGLSAADLVAMIAALRGRYALSGAGITEFAPASPEEADDDMATILRIIGALTR</sequence>
<dbReference type="Pfam" id="PF00491">
    <property type="entry name" value="Arginase"/>
    <property type="match status" value="1"/>
</dbReference>
<dbReference type="PRINTS" id="PR00116">
    <property type="entry name" value="ARGINASE"/>
</dbReference>
<keyword evidence="3" id="KW-0464">Manganese</keyword>
<dbReference type="GO" id="GO:0030145">
    <property type="term" value="F:manganese ion binding"/>
    <property type="evidence" value="ECO:0007669"/>
    <property type="project" value="TreeGrafter"/>
</dbReference>
<comment type="similarity">
    <text evidence="4">Belongs to the arginase family.</text>
</comment>
<dbReference type="EMBL" id="QEEX01000002">
    <property type="protein sequence ID" value="PWB96380.1"/>
    <property type="molecule type" value="Genomic_DNA"/>
</dbReference>
<dbReference type="InterPro" id="IPR023696">
    <property type="entry name" value="Ureohydrolase_dom_sf"/>
</dbReference>
<protein>
    <submittedName>
        <fullName evidence="5">Arginase</fullName>
    </submittedName>
</protein>
<dbReference type="GO" id="GO:0004053">
    <property type="term" value="F:arginase activity"/>
    <property type="evidence" value="ECO:0007669"/>
    <property type="project" value="TreeGrafter"/>
</dbReference>
<dbReference type="Gene3D" id="3.40.800.10">
    <property type="entry name" value="Ureohydrolase domain"/>
    <property type="match status" value="1"/>
</dbReference>
<evidence type="ECO:0000256" key="3">
    <source>
        <dbReference type="ARBA" id="ARBA00023211"/>
    </source>
</evidence>